<proteinExistence type="predicted"/>
<evidence type="ECO:0000313" key="1">
    <source>
        <dbReference type="EMBL" id="CAI9700371.1"/>
    </source>
</evidence>
<reference evidence="1" key="1">
    <citation type="submission" date="2023-05" db="EMBL/GenBank/DDBJ databases">
        <authorList>
            <consortium name="ELIXIR-Norway"/>
        </authorList>
    </citation>
    <scope>NUCLEOTIDE SEQUENCE</scope>
</reference>
<dbReference type="EMBL" id="OX596105">
    <property type="protein sequence ID" value="CAI9700371.1"/>
    <property type="molecule type" value="Genomic_DNA"/>
</dbReference>
<sequence length="298" mass="31177">MSCSQQANGAENQAPALTFRVVETQTGAKTGAKQQLLMRPAAQPAESSPKRRRREPAPERFCAKASCLQSHPQESLFGAGAHSPGRLQGSGEEGKVEACSSQRGPRAKSPGPSFPEAGGPPHRIISFPAHAFAVSGETTSCCSSGSSSSRSWLGSEVSAVCYSPPEQDAPLITGAPTLAARTGVSIDLAGGGSRKAAVGLGAGCGTGPALRVPAWPHSAWEAFLADRSNPFSQKGSRASRLRHLGGSDFSVLGNHLGFIPFGRWFPEKETRPFFFFLSGNADAVIVKSMDCSLILLSR</sequence>
<organism evidence="1 2">
    <name type="scientific">Rangifer tarandus platyrhynchus</name>
    <name type="common">Svalbard reindeer</name>
    <dbReference type="NCBI Taxonomy" id="3082113"/>
    <lineage>
        <taxon>Eukaryota</taxon>
        <taxon>Metazoa</taxon>
        <taxon>Chordata</taxon>
        <taxon>Craniata</taxon>
        <taxon>Vertebrata</taxon>
        <taxon>Euteleostomi</taxon>
        <taxon>Mammalia</taxon>
        <taxon>Eutheria</taxon>
        <taxon>Laurasiatheria</taxon>
        <taxon>Artiodactyla</taxon>
        <taxon>Ruminantia</taxon>
        <taxon>Pecora</taxon>
        <taxon>Cervidae</taxon>
        <taxon>Odocoileinae</taxon>
        <taxon>Rangifer</taxon>
    </lineage>
</organism>
<gene>
    <name evidence="1" type="ORF">MRATA1EN3_LOCUS11584</name>
</gene>
<evidence type="ECO:0000313" key="2">
    <source>
        <dbReference type="Proteomes" id="UP001162501"/>
    </source>
</evidence>
<name>A0ACB0EJS8_RANTA</name>
<dbReference type="Proteomes" id="UP001162501">
    <property type="component" value="Chromosome 21"/>
</dbReference>
<protein>
    <submittedName>
        <fullName evidence="1">Uncharacterized protein</fullName>
    </submittedName>
</protein>
<accession>A0ACB0EJS8</accession>